<dbReference type="Proteomes" id="UP001278500">
    <property type="component" value="Unassembled WGS sequence"/>
</dbReference>
<name>A0AAE0MND1_9PEZI</name>
<organism evidence="1 2">
    <name type="scientific">Neurospora tetraspora</name>
    <dbReference type="NCBI Taxonomy" id="94610"/>
    <lineage>
        <taxon>Eukaryota</taxon>
        <taxon>Fungi</taxon>
        <taxon>Dikarya</taxon>
        <taxon>Ascomycota</taxon>
        <taxon>Pezizomycotina</taxon>
        <taxon>Sordariomycetes</taxon>
        <taxon>Sordariomycetidae</taxon>
        <taxon>Sordariales</taxon>
        <taxon>Sordariaceae</taxon>
        <taxon>Neurospora</taxon>
    </lineage>
</organism>
<protein>
    <submittedName>
        <fullName evidence="1">Uncharacterized protein</fullName>
    </submittedName>
</protein>
<accession>A0AAE0MND1</accession>
<gene>
    <name evidence="1" type="ORF">B0H65DRAFT_591285</name>
</gene>
<comment type="caution">
    <text evidence="1">The sequence shown here is derived from an EMBL/GenBank/DDBJ whole genome shotgun (WGS) entry which is preliminary data.</text>
</comment>
<dbReference type="AlphaFoldDB" id="A0AAE0MND1"/>
<reference evidence="1" key="1">
    <citation type="journal article" date="2023" name="Mol. Phylogenet. Evol.">
        <title>Genome-scale phylogeny and comparative genomics of the fungal order Sordariales.</title>
        <authorList>
            <person name="Hensen N."/>
            <person name="Bonometti L."/>
            <person name="Westerberg I."/>
            <person name="Brannstrom I.O."/>
            <person name="Guillou S."/>
            <person name="Cros-Aarteil S."/>
            <person name="Calhoun S."/>
            <person name="Haridas S."/>
            <person name="Kuo A."/>
            <person name="Mondo S."/>
            <person name="Pangilinan J."/>
            <person name="Riley R."/>
            <person name="LaButti K."/>
            <person name="Andreopoulos B."/>
            <person name="Lipzen A."/>
            <person name="Chen C."/>
            <person name="Yan M."/>
            <person name="Daum C."/>
            <person name="Ng V."/>
            <person name="Clum A."/>
            <person name="Steindorff A."/>
            <person name="Ohm R.A."/>
            <person name="Martin F."/>
            <person name="Silar P."/>
            <person name="Natvig D.O."/>
            <person name="Lalanne C."/>
            <person name="Gautier V."/>
            <person name="Ament-Velasquez S.L."/>
            <person name="Kruys A."/>
            <person name="Hutchinson M.I."/>
            <person name="Powell A.J."/>
            <person name="Barry K."/>
            <person name="Miller A.N."/>
            <person name="Grigoriev I.V."/>
            <person name="Debuchy R."/>
            <person name="Gladieux P."/>
            <person name="Hiltunen Thoren M."/>
            <person name="Johannesson H."/>
        </authorList>
    </citation>
    <scope>NUCLEOTIDE SEQUENCE</scope>
    <source>
        <strain evidence="1">CBS 560.94</strain>
    </source>
</reference>
<keyword evidence="2" id="KW-1185">Reference proteome</keyword>
<evidence type="ECO:0000313" key="2">
    <source>
        <dbReference type="Proteomes" id="UP001278500"/>
    </source>
</evidence>
<dbReference type="EMBL" id="JAUEPP010000007">
    <property type="protein sequence ID" value="KAK3338943.1"/>
    <property type="molecule type" value="Genomic_DNA"/>
</dbReference>
<evidence type="ECO:0000313" key="1">
    <source>
        <dbReference type="EMBL" id="KAK3338943.1"/>
    </source>
</evidence>
<reference evidence="1" key="2">
    <citation type="submission" date="2023-06" db="EMBL/GenBank/DDBJ databases">
        <authorList>
            <consortium name="Lawrence Berkeley National Laboratory"/>
            <person name="Haridas S."/>
            <person name="Hensen N."/>
            <person name="Bonometti L."/>
            <person name="Westerberg I."/>
            <person name="Brannstrom I.O."/>
            <person name="Guillou S."/>
            <person name="Cros-Aarteil S."/>
            <person name="Calhoun S."/>
            <person name="Kuo A."/>
            <person name="Mondo S."/>
            <person name="Pangilinan J."/>
            <person name="Riley R."/>
            <person name="Labutti K."/>
            <person name="Andreopoulos B."/>
            <person name="Lipzen A."/>
            <person name="Chen C."/>
            <person name="Yanf M."/>
            <person name="Daum C."/>
            <person name="Ng V."/>
            <person name="Clum A."/>
            <person name="Steindorff A."/>
            <person name="Ohm R."/>
            <person name="Martin F."/>
            <person name="Silar P."/>
            <person name="Natvig D."/>
            <person name="Lalanne C."/>
            <person name="Gautier V."/>
            <person name="Ament-Velasquez S.L."/>
            <person name="Kruys A."/>
            <person name="Hutchinson M.I."/>
            <person name="Powell A.J."/>
            <person name="Barry K."/>
            <person name="Miller A.N."/>
            <person name="Grigoriev I.V."/>
            <person name="Debuchy R."/>
            <person name="Gladieux P."/>
            <person name="Thoren M.H."/>
            <person name="Johannesson H."/>
        </authorList>
    </citation>
    <scope>NUCLEOTIDE SEQUENCE</scope>
    <source>
        <strain evidence="1">CBS 560.94</strain>
    </source>
</reference>
<sequence>MYTYSNLPRARPHHGLRLIVRLSVKRSHEGRPCVVLEPVDNFYQLTDRNNTGHMPWEERIRSTLTFPTEQEDIRHYIRIHHLSHFDTGVSPVTDDCIVLTGMSEVLDLWERWDRAATDAEFSRGPVMARSVKQFIGLFRSVEVNPNEWAQVRRHQWGRVFEELVEGRRELGIGRPRVRVALCVVEAL</sequence>
<dbReference type="RefSeq" id="XP_062678303.1">
    <property type="nucleotide sequence ID" value="XM_062831095.1"/>
</dbReference>
<dbReference type="GeneID" id="87868249"/>
<proteinExistence type="predicted"/>